<accession>A0A2G9ZEX7</accession>
<name>A0A2G9ZEX7_9BACT</name>
<reference evidence="1 2" key="1">
    <citation type="submission" date="2017-09" db="EMBL/GenBank/DDBJ databases">
        <title>Depth-based differentiation of microbial function through sediment-hosted aquifers and enrichment of novel symbionts in the deep terrestrial subsurface.</title>
        <authorList>
            <person name="Probst A.J."/>
            <person name="Ladd B."/>
            <person name="Jarett J.K."/>
            <person name="Geller-Mcgrath D.E."/>
            <person name="Sieber C.M."/>
            <person name="Emerson J.B."/>
            <person name="Anantharaman K."/>
            <person name="Thomas B.C."/>
            <person name="Malmstrom R."/>
            <person name="Stieglmeier M."/>
            <person name="Klingl A."/>
            <person name="Woyke T."/>
            <person name="Ryan C.M."/>
            <person name="Banfield J.F."/>
        </authorList>
    </citation>
    <scope>NUCLEOTIDE SEQUENCE [LARGE SCALE GENOMIC DNA]</scope>
    <source>
        <strain evidence="1">CG23_combo_of_CG06-09_8_20_14_all_37_87_8</strain>
    </source>
</reference>
<organism evidence="1 2">
    <name type="scientific">bacterium (Candidatus Gribaldobacteria) CG23_combo_of_CG06-09_8_20_14_all_37_87_8</name>
    <dbReference type="NCBI Taxonomy" id="2014278"/>
    <lineage>
        <taxon>Bacteria</taxon>
        <taxon>Candidatus Gribaldobacteria</taxon>
    </lineage>
</organism>
<proteinExistence type="predicted"/>
<evidence type="ECO:0000313" key="2">
    <source>
        <dbReference type="Proteomes" id="UP000230447"/>
    </source>
</evidence>
<gene>
    <name evidence="1" type="ORF">COX24_02365</name>
</gene>
<dbReference type="Proteomes" id="UP000230447">
    <property type="component" value="Unassembled WGS sequence"/>
</dbReference>
<dbReference type="AlphaFoldDB" id="A0A2G9ZEX7"/>
<evidence type="ECO:0000313" key="1">
    <source>
        <dbReference type="EMBL" id="PIP31661.1"/>
    </source>
</evidence>
<comment type="caution">
    <text evidence="1">The sequence shown here is derived from an EMBL/GenBank/DDBJ whole genome shotgun (WGS) entry which is preliminary data.</text>
</comment>
<sequence>MPTLDLTIEPKIKQGKISVEMDLNRFERVVNALNLFNPAFLLSVENAENDYRKGSFKKIKSLKSLKKI</sequence>
<protein>
    <submittedName>
        <fullName evidence="1">Uncharacterized protein</fullName>
    </submittedName>
</protein>
<dbReference type="EMBL" id="PCSB01000050">
    <property type="protein sequence ID" value="PIP31661.1"/>
    <property type="molecule type" value="Genomic_DNA"/>
</dbReference>